<dbReference type="EMBL" id="JAZDWU010000004">
    <property type="protein sequence ID" value="KAL0004509.1"/>
    <property type="molecule type" value="Genomic_DNA"/>
</dbReference>
<evidence type="ECO:0000256" key="2">
    <source>
        <dbReference type="ARBA" id="ARBA00022598"/>
    </source>
</evidence>
<evidence type="ECO:0000259" key="3">
    <source>
        <dbReference type="Pfam" id="PF00501"/>
    </source>
</evidence>
<reference evidence="5 6" key="1">
    <citation type="submission" date="2024-01" db="EMBL/GenBank/DDBJ databases">
        <title>A telomere-to-telomere, gap-free genome of sweet tea (Lithocarpus litseifolius).</title>
        <authorList>
            <person name="Zhou J."/>
        </authorList>
    </citation>
    <scope>NUCLEOTIDE SEQUENCE [LARGE SCALE GENOMIC DNA]</scope>
    <source>
        <strain evidence="5">Zhou-2022a</strain>
        <tissue evidence="5">Leaf</tissue>
    </source>
</reference>
<accession>A0AAW2D4D6</accession>
<dbReference type="FunFam" id="3.30.300.30:FF:000007">
    <property type="entry name" value="4-coumarate--CoA ligase 2"/>
    <property type="match status" value="1"/>
</dbReference>
<dbReference type="PROSITE" id="PS00455">
    <property type="entry name" value="AMP_BINDING"/>
    <property type="match status" value="1"/>
</dbReference>
<feature type="domain" description="AMP-binding enzyme C-terminal" evidence="4">
    <location>
        <begin position="471"/>
        <end position="546"/>
    </location>
</feature>
<gene>
    <name evidence="5" type="ORF">SO802_012070</name>
</gene>
<comment type="similarity">
    <text evidence="1">Belongs to the ATP-dependent AMP-binding enzyme family.</text>
</comment>
<dbReference type="Pfam" id="PF00501">
    <property type="entry name" value="AMP-binding"/>
    <property type="match status" value="1"/>
</dbReference>
<dbReference type="Pfam" id="PF13193">
    <property type="entry name" value="AMP-binding_C"/>
    <property type="match status" value="1"/>
</dbReference>
<keyword evidence="2" id="KW-0436">Ligase</keyword>
<dbReference type="SUPFAM" id="SSF56801">
    <property type="entry name" value="Acetyl-CoA synthetase-like"/>
    <property type="match status" value="1"/>
</dbReference>
<evidence type="ECO:0000313" key="6">
    <source>
        <dbReference type="Proteomes" id="UP001459277"/>
    </source>
</evidence>
<dbReference type="Gene3D" id="3.40.50.12780">
    <property type="entry name" value="N-terminal domain of ligase-like"/>
    <property type="match status" value="1"/>
</dbReference>
<evidence type="ECO:0000313" key="5">
    <source>
        <dbReference type="EMBL" id="KAL0004509.1"/>
    </source>
</evidence>
<evidence type="ECO:0000256" key="1">
    <source>
        <dbReference type="ARBA" id="ARBA00006432"/>
    </source>
</evidence>
<dbReference type="PANTHER" id="PTHR24096">
    <property type="entry name" value="LONG-CHAIN-FATTY-ACID--COA LIGASE"/>
    <property type="match status" value="1"/>
</dbReference>
<sequence>MANPNPNPNHNSTIDPNSGFCSQTKIYHSLRPTTPLPPLTTTLSITDYLFPDLNSSPPPPTAASAALIDATTRLRISFSDFASRIQTLTSSLQNRLHLSKGDTAFILSPNSLHIPILHFSLLSLGVVVSPSNPASTKPEIARQIHLIKPVIAFATSETTAKIPSLRYGTVLLESPEFESLMMRPTTGDNNNNNNNNNKQRVTVNQSDTATILYSSGTTGRVKGVELTHRNWISVVAGVFTARELRSSPAVTLCTVPFFHVYGMGLFMRELAMGHSVVVCTGARFDLTAVMRAIEEFRVTHVALAPPIAVAIAKGNVMDGYDLRSLEVVACGGAHLQRSVVVKFKERFPNLQLAQAYGLTEVTGRVIGTVGLKECGVVGATGKLFSNSEAKIVDPDTGIGLPPMMPGELWLRGPSVMKGYVGDAAATTEILGSAGWLRTGDLCYFDNEGFLFFVERIKELIKYKGYQVAPAELEYLLHSHPEVADVAVAPYPDEEVGQLPMAFIVRHNGSTIDEPQIMDFVAKQVAPYKRIRRVMFVDMIPKNAPGKVLRKELIKLALSKATSKL</sequence>
<dbReference type="InterPro" id="IPR020845">
    <property type="entry name" value="AMP-binding_CS"/>
</dbReference>
<dbReference type="InterPro" id="IPR025110">
    <property type="entry name" value="AMP-bd_C"/>
</dbReference>
<dbReference type="CDD" id="cd05904">
    <property type="entry name" value="4CL"/>
    <property type="match status" value="1"/>
</dbReference>
<dbReference type="InterPro" id="IPR000873">
    <property type="entry name" value="AMP-dep_synth/lig_dom"/>
</dbReference>
<dbReference type="AlphaFoldDB" id="A0AAW2D4D6"/>
<evidence type="ECO:0000259" key="4">
    <source>
        <dbReference type="Pfam" id="PF13193"/>
    </source>
</evidence>
<comment type="caution">
    <text evidence="5">The sequence shown here is derived from an EMBL/GenBank/DDBJ whole genome shotgun (WGS) entry which is preliminary data.</text>
</comment>
<dbReference type="GO" id="GO:0016405">
    <property type="term" value="F:CoA-ligase activity"/>
    <property type="evidence" value="ECO:0007669"/>
    <property type="project" value="TreeGrafter"/>
</dbReference>
<dbReference type="PANTHER" id="PTHR24096:SF362">
    <property type="entry name" value="4-COUMARATE--COA LIGASE-LIKE 9"/>
    <property type="match status" value="1"/>
</dbReference>
<organism evidence="5 6">
    <name type="scientific">Lithocarpus litseifolius</name>
    <dbReference type="NCBI Taxonomy" id="425828"/>
    <lineage>
        <taxon>Eukaryota</taxon>
        <taxon>Viridiplantae</taxon>
        <taxon>Streptophyta</taxon>
        <taxon>Embryophyta</taxon>
        <taxon>Tracheophyta</taxon>
        <taxon>Spermatophyta</taxon>
        <taxon>Magnoliopsida</taxon>
        <taxon>eudicotyledons</taxon>
        <taxon>Gunneridae</taxon>
        <taxon>Pentapetalae</taxon>
        <taxon>rosids</taxon>
        <taxon>fabids</taxon>
        <taxon>Fagales</taxon>
        <taxon>Fagaceae</taxon>
        <taxon>Lithocarpus</taxon>
    </lineage>
</organism>
<dbReference type="Proteomes" id="UP001459277">
    <property type="component" value="Unassembled WGS sequence"/>
</dbReference>
<dbReference type="InterPro" id="IPR042099">
    <property type="entry name" value="ANL_N_sf"/>
</dbReference>
<dbReference type="Gene3D" id="3.30.300.30">
    <property type="match status" value="1"/>
</dbReference>
<name>A0AAW2D4D6_9ROSI</name>
<dbReference type="InterPro" id="IPR045851">
    <property type="entry name" value="AMP-bd_C_sf"/>
</dbReference>
<feature type="domain" description="AMP-dependent synthetase/ligase" evidence="3">
    <location>
        <begin position="65"/>
        <end position="419"/>
    </location>
</feature>
<protein>
    <submittedName>
        <fullName evidence="5">Uncharacterized protein</fullName>
    </submittedName>
</protein>
<proteinExistence type="inferred from homology"/>
<keyword evidence="6" id="KW-1185">Reference proteome</keyword>